<evidence type="ECO:0000256" key="6">
    <source>
        <dbReference type="ARBA" id="ARBA00022777"/>
    </source>
</evidence>
<dbReference type="GO" id="GO:0000287">
    <property type="term" value="F:magnesium ion binding"/>
    <property type="evidence" value="ECO:0007669"/>
    <property type="project" value="InterPro"/>
</dbReference>
<keyword evidence="14" id="KW-1185">Reference proteome</keyword>
<evidence type="ECO:0000256" key="5">
    <source>
        <dbReference type="ARBA" id="ARBA00022741"/>
    </source>
</evidence>
<evidence type="ECO:0000256" key="8">
    <source>
        <dbReference type="ARBA" id="ARBA00022842"/>
    </source>
</evidence>
<dbReference type="GO" id="GO:0002189">
    <property type="term" value="C:ribose phosphate diphosphokinase complex"/>
    <property type="evidence" value="ECO:0007669"/>
    <property type="project" value="TreeGrafter"/>
</dbReference>
<dbReference type="OrthoDB" id="9777067at2"/>
<dbReference type="GO" id="GO:0006164">
    <property type="term" value="P:purine nucleotide biosynthetic process"/>
    <property type="evidence" value="ECO:0007669"/>
    <property type="project" value="TreeGrafter"/>
</dbReference>
<dbReference type="STRING" id="1427503.HE1_00781"/>
<dbReference type="FunFam" id="3.40.50.2020:FF:000007">
    <property type="entry name" value="Ribose-phosphate pyrophosphokinase"/>
    <property type="match status" value="1"/>
</dbReference>
<evidence type="ECO:0000256" key="7">
    <source>
        <dbReference type="ARBA" id="ARBA00022840"/>
    </source>
</evidence>
<evidence type="ECO:0000313" key="14">
    <source>
        <dbReference type="Proteomes" id="UP000024842"/>
    </source>
</evidence>
<dbReference type="SUPFAM" id="SSF53271">
    <property type="entry name" value="PRTase-like"/>
    <property type="match status" value="1"/>
</dbReference>
<evidence type="ECO:0000256" key="2">
    <source>
        <dbReference type="ARBA" id="ARBA00022679"/>
    </source>
</evidence>
<evidence type="ECO:0000256" key="9">
    <source>
        <dbReference type="ARBA" id="ARBA00049535"/>
    </source>
</evidence>
<keyword evidence="6 13" id="KW-0418">Kinase</keyword>
<keyword evidence="5" id="KW-0547">Nucleotide-binding</keyword>
<accession>A0A023E0D3</accession>
<evidence type="ECO:0000256" key="10">
    <source>
        <dbReference type="RuleBase" id="RU004324"/>
    </source>
</evidence>
<name>A0A023E0D3_9PROT</name>
<comment type="caution">
    <text evidence="13">The sequence shown here is derived from an EMBL/GenBank/DDBJ whole genome shotgun (WGS) entry which is preliminary data.</text>
</comment>
<reference evidence="13 14" key="1">
    <citation type="journal article" date="2014" name="FEMS Microbiol. Lett.">
        <title>Draft genome sequences of three Holospora species (Holospora obtusa, Holospora undulata, and Holospora elegans), endonuclear symbiotic bacteria of the ciliate Paramecium caudatum.</title>
        <authorList>
            <person name="Dohra H."/>
            <person name="Tanaka K."/>
            <person name="Suzuki T."/>
            <person name="Fujishima M."/>
            <person name="Suzuki H."/>
        </authorList>
    </citation>
    <scope>NUCLEOTIDE SEQUENCE [LARGE SCALE GENOMIC DNA]</scope>
    <source>
        <strain evidence="13 14">E1</strain>
    </source>
</reference>
<dbReference type="GO" id="GO:0005737">
    <property type="term" value="C:cytoplasm"/>
    <property type="evidence" value="ECO:0007669"/>
    <property type="project" value="TreeGrafter"/>
</dbReference>
<keyword evidence="2" id="KW-0808">Transferase</keyword>
<dbReference type="GO" id="GO:0005524">
    <property type="term" value="F:ATP binding"/>
    <property type="evidence" value="ECO:0007669"/>
    <property type="project" value="UniProtKB-KW"/>
</dbReference>
<dbReference type="CDD" id="cd06223">
    <property type="entry name" value="PRTases_typeI"/>
    <property type="match status" value="1"/>
</dbReference>
<dbReference type="InterPro" id="IPR005946">
    <property type="entry name" value="Rib-P_diPkinase"/>
</dbReference>
<dbReference type="Pfam" id="PF00156">
    <property type="entry name" value="Pribosyltran"/>
    <property type="match status" value="1"/>
</dbReference>
<protein>
    <recommendedName>
        <fullName evidence="1">ribose-phosphate diphosphokinase</fullName>
        <ecNumber evidence="1">2.7.6.1</ecNumber>
    </recommendedName>
</protein>
<dbReference type="EMBL" id="BAUP01000096">
    <property type="protein sequence ID" value="GAJ46447.1"/>
    <property type="molecule type" value="Genomic_DNA"/>
</dbReference>
<organism evidence="13 14">
    <name type="scientific">Holospora elegans E1</name>
    <dbReference type="NCBI Taxonomy" id="1427503"/>
    <lineage>
        <taxon>Bacteria</taxon>
        <taxon>Pseudomonadati</taxon>
        <taxon>Pseudomonadota</taxon>
        <taxon>Alphaproteobacteria</taxon>
        <taxon>Holosporales</taxon>
        <taxon>Holosporaceae</taxon>
        <taxon>Holospora</taxon>
    </lineage>
</organism>
<feature type="domain" description="Ribose-phosphate pyrophosphokinase N-terminal" evidence="12">
    <location>
        <begin position="3"/>
        <end position="118"/>
    </location>
</feature>
<dbReference type="EC" id="2.7.6.1" evidence="1"/>
<dbReference type="Proteomes" id="UP000024842">
    <property type="component" value="Unassembled WGS sequence"/>
</dbReference>
<evidence type="ECO:0000259" key="12">
    <source>
        <dbReference type="Pfam" id="PF13793"/>
    </source>
</evidence>
<dbReference type="InterPro" id="IPR029057">
    <property type="entry name" value="PRTase-like"/>
</dbReference>
<dbReference type="InterPro" id="IPR029099">
    <property type="entry name" value="Pribosyltran_N"/>
</dbReference>
<dbReference type="NCBIfam" id="TIGR01251">
    <property type="entry name" value="ribP_PPkin"/>
    <property type="match status" value="1"/>
</dbReference>
<evidence type="ECO:0000313" key="13">
    <source>
        <dbReference type="EMBL" id="GAJ46447.1"/>
    </source>
</evidence>
<evidence type="ECO:0000256" key="1">
    <source>
        <dbReference type="ARBA" id="ARBA00013247"/>
    </source>
</evidence>
<keyword evidence="7" id="KW-0067">ATP-binding</keyword>
<comment type="similarity">
    <text evidence="10">Belongs to the ribose-phosphate pyrophosphokinase family.</text>
</comment>
<dbReference type="AlphaFoldDB" id="A0A023E0D3"/>
<proteinExistence type="inferred from homology"/>
<dbReference type="GO" id="GO:0016301">
    <property type="term" value="F:kinase activity"/>
    <property type="evidence" value="ECO:0007669"/>
    <property type="project" value="UniProtKB-KW"/>
</dbReference>
<evidence type="ECO:0000256" key="4">
    <source>
        <dbReference type="ARBA" id="ARBA00022727"/>
    </source>
</evidence>
<dbReference type="InterPro" id="IPR000836">
    <property type="entry name" value="PRTase_dom"/>
</dbReference>
<evidence type="ECO:0000259" key="11">
    <source>
        <dbReference type="Pfam" id="PF00156"/>
    </source>
</evidence>
<dbReference type="RefSeq" id="WP_006291755.1">
    <property type="nucleotide sequence ID" value="NZ_BAUP01000096.1"/>
</dbReference>
<keyword evidence="3" id="KW-0479">Metal-binding</keyword>
<dbReference type="Gene3D" id="3.40.50.2020">
    <property type="match status" value="2"/>
</dbReference>
<dbReference type="PANTHER" id="PTHR10210">
    <property type="entry name" value="RIBOSE-PHOSPHATE DIPHOSPHOKINASE FAMILY MEMBER"/>
    <property type="match status" value="1"/>
</dbReference>
<dbReference type="Pfam" id="PF13793">
    <property type="entry name" value="Pribosyltran_N"/>
    <property type="match status" value="1"/>
</dbReference>
<dbReference type="GO" id="GO:0006015">
    <property type="term" value="P:5-phosphoribose 1-diphosphate biosynthetic process"/>
    <property type="evidence" value="ECO:0007669"/>
    <property type="project" value="TreeGrafter"/>
</dbReference>
<comment type="catalytic activity">
    <reaction evidence="9">
        <text>D-ribose 5-phosphate + ATP = 5-phospho-alpha-D-ribose 1-diphosphate + AMP + H(+)</text>
        <dbReference type="Rhea" id="RHEA:15609"/>
        <dbReference type="ChEBI" id="CHEBI:15378"/>
        <dbReference type="ChEBI" id="CHEBI:30616"/>
        <dbReference type="ChEBI" id="CHEBI:58017"/>
        <dbReference type="ChEBI" id="CHEBI:78346"/>
        <dbReference type="ChEBI" id="CHEBI:456215"/>
        <dbReference type="EC" id="2.7.6.1"/>
    </reaction>
</comment>
<sequence>MPKIIAGSSCKKIACDLSTTLNIGYMDVVIERFSDQELRVQLPSHLYEEDTIIVQSTCNPANDHLMELLFLIDAAKRAGSRRIISIVPYFGYSRQDRPAYKWGPISARLIAAMLEAAGIDHIVTLDLHSKQAEGFFKMGVQNIDPSVFFSSYLEKSPDLTVVSPDIGGLVRAQKMAEILNAELAIINKTRNGYNSCEMNTIIGEVSDKNCVIIDDIIDTGETICKAAFLLKQHKARSIRVIASHAVLSNHAKQKLTKAPIDLVLTTNSIPQELNQQFFKILNIVPILAETVKMLMRL</sequence>
<dbReference type="NCBIfam" id="NF002320">
    <property type="entry name" value="PRK01259.1"/>
    <property type="match status" value="1"/>
</dbReference>
<feature type="domain" description="Phosphoribosyltransferase" evidence="11">
    <location>
        <begin position="159"/>
        <end position="261"/>
    </location>
</feature>
<dbReference type="GO" id="GO:0004749">
    <property type="term" value="F:ribose phosphate diphosphokinase activity"/>
    <property type="evidence" value="ECO:0007669"/>
    <property type="project" value="UniProtKB-EC"/>
</dbReference>
<keyword evidence="8" id="KW-0460">Magnesium</keyword>
<evidence type="ECO:0000256" key="3">
    <source>
        <dbReference type="ARBA" id="ARBA00022723"/>
    </source>
</evidence>
<keyword evidence="4 10" id="KW-0545">Nucleotide biosynthesis</keyword>
<gene>
    <name evidence="13" type="ORF">HE1_00781</name>
</gene>
<dbReference type="SMART" id="SM01400">
    <property type="entry name" value="Pribosyltran_N"/>
    <property type="match status" value="1"/>
</dbReference>
<dbReference type="PANTHER" id="PTHR10210:SF32">
    <property type="entry name" value="RIBOSE-PHOSPHATE PYROPHOSPHOKINASE 2"/>
    <property type="match status" value="1"/>
</dbReference>